<dbReference type="GeneID" id="5041611"/>
<feature type="region of interest" description="Disordered" evidence="1">
    <location>
        <begin position="90"/>
        <end position="109"/>
    </location>
</feature>
<reference evidence="2 3" key="1">
    <citation type="journal article" date="2006" name="Nature">
        <title>Global trends of whole-genome duplications revealed by the ciliate Paramecium tetraurelia.</title>
        <authorList>
            <consortium name="Genoscope"/>
            <person name="Aury J.-M."/>
            <person name="Jaillon O."/>
            <person name="Duret L."/>
            <person name="Noel B."/>
            <person name="Jubin C."/>
            <person name="Porcel B.M."/>
            <person name="Segurens B."/>
            <person name="Daubin V."/>
            <person name="Anthouard V."/>
            <person name="Aiach N."/>
            <person name="Arnaiz O."/>
            <person name="Billaut A."/>
            <person name="Beisson J."/>
            <person name="Blanc I."/>
            <person name="Bouhouche K."/>
            <person name="Camara F."/>
            <person name="Duharcourt S."/>
            <person name="Guigo R."/>
            <person name="Gogendeau D."/>
            <person name="Katinka M."/>
            <person name="Keller A.-M."/>
            <person name="Kissmehl R."/>
            <person name="Klotz C."/>
            <person name="Koll F."/>
            <person name="Le Moue A."/>
            <person name="Lepere C."/>
            <person name="Malinsky S."/>
            <person name="Nowacki M."/>
            <person name="Nowak J.K."/>
            <person name="Plattner H."/>
            <person name="Poulain J."/>
            <person name="Ruiz F."/>
            <person name="Serrano V."/>
            <person name="Zagulski M."/>
            <person name="Dessen P."/>
            <person name="Betermier M."/>
            <person name="Weissenbach J."/>
            <person name="Scarpelli C."/>
            <person name="Schachter V."/>
            <person name="Sperling L."/>
            <person name="Meyer E."/>
            <person name="Cohen J."/>
            <person name="Wincker P."/>
        </authorList>
    </citation>
    <scope>NUCLEOTIDE SEQUENCE [LARGE SCALE GENOMIC DNA]</scope>
    <source>
        <strain evidence="2 3">Stock d4-2</strain>
    </source>
</reference>
<proteinExistence type="predicted"/>
<dbReference type="AlphaFoldDB" id="A0DZG2"/>
<keyword evidence="3" id="KW-1185">Reference proteome</keyword>
<dbReference type="RefSeq" id="XP_001455826.1">
    <property type="nucleotide sequence ID" value="XM_001455789.1"/>
</dbReference>
<accession>A0DZG2</accession>
<dbReference type="InParanoid" id="A0DZG2"/>
<organism evidence="2 3">
    <name type="scientific">Paramecium tetraurelia</name>
    <dbReference type="NCBI Taxonomy" id="5888"/>
    <lineage>
        <taxon>Eukaryota</taxon>
        <taxon>Sar</taxon>
        <taxon>Alveolata</taxon>
        <taxon>Ciliophora</taxon>
        <taxon>Intramacronucleata</taxon>
        <taxon>Oligohymenophorea</taxon>
        <taxon>Peniculida</taxon>
        <taxon>Parameciidae</taxon>
        <taxon>Paramecium</taxon>
    </lineage>
</organism>
<name>A0DZG2_PARTE</name>
<gene>
    <name evidence="2" type="ORF">GSPATT00021596001</name>
</gene>
<dbReference type="HOGENOM" id="CLU_2189078_0_0_1"/>
<protein>
    <submittedName>
        <fullName evidence="2">Uncharacterized protein</fullName>
    </submittedName>
</protein>
<evidence type="ECO:0000256" key="1">
    <source>
        <dbReference type="SAM" id="MobiDB-lite"/>
    </source>
</evidence>
<dbReference type="EMBL" id="CT868650">
    <property type="protein sequence ID" value="CAK88429.1"/>
    <property type="molecule type" value="Genomic_DNA"/>
</dbReference>
<evidence type="ECO:0000313" key="3">
    <source>
        <dbReference type="Proteomes" id="UP000000600"/>
    </source>
</evidence>
<dbReference type="Proteomes" id="UP000000600">
    <property type="component" value="Unassembled WGS sequence"/>
</dbReference>
<evidence type="ECO:0000313" key="2">
    <source>
        <dbReference type="EMBL" id="CAK88429.1"/>
    </source>
</evidence>
<sequence>MQLTHVAKINSLLLPTQSRQEPVRGLKIANCQISQSQQSSRLEICKFKFLLQKIICIIQKGCKNLFIKSIQQLGTPHHQYELLSRMHKVTPQMKDRKHKNALKNNGQAK</sequence>
<dbReference type="KEGG" id="ptm:GSPATT00021596001"/>